<dbReference type="PANTHER" id="PTHR42733">
    <property type="entry name" value="DJ-1 PROTEIN"/>
    <property type="match status" value="1"/>
</dbReference>
<feature type="non-terminal residue" evidence="3">
    <location>
        <position position="1"/>
    </location>
</feature>
<comment type="caution">
    <text evidence="3">The sequence shown here is derived from an EMBL/GenBank/DDBJ whole genome shotgun (WGS) entry which is preliminary data.</text>
</comment>
<dbReference type="PANTHER" id="PTHR42733:SF2">
    <property type="entry name" value="DJ-1_THIJ_PFPI FAMILY PROTEIN"/>
    <property type="match status" value="1"/>
</dbReference>
<evidence type="ECO:0000313" key="3">
    <source>
        <dbReference type="EMBL" id="KOG89379.1"/>
    </source>
</evidence>
<accession>A0ABR5J7Q7</accession>
<feature type="domain" description="DJ-1/PfpI" evidence="2">
    <location>
        <begin position="2"/>
        <end position="53"/>
    </location>
</feature>
<evidence type="ECO:0000313" key="4">
    <source>
        <dbReference type="Proteomes" id="UP000037020"/>
    </source>
</evidence>
<dbReference type="EMBL" id="LGUT01001227">
    <property type="protein sequence ID" value="KOG89379.1"/>
    <property type="molecule type" value="Genomic_DNA"/>
</dbReference>
<protein>
    <submittedName>
        <fullName evidence="3">Peptidase</fullName>
    </submittedName>
</protein>
<comment type="similarity">
    <text evidence="1">Belongs to the peptidase C56 family.</text>
</comment>
<dbReference type="Gene3D" id="3.40.50.880">
    <property type="match status" value="1"/>
</dbReference>
<evidence type="ECO:0000259" key="2">
    <source>
        <dbReference type="Pfam" id="PF01965"/>
    </source>
</evidence>
<name>A0ABR5J7Q7_9ACTN</name>
<evidence type="ECO:0000256" key="1">
    <source>
        <dbReference type="ARBA" id="ARBA00008542"/>
    </source>
</evidence>
<dbReference type="Proteomes" id="UP000037020">
    <property type="component" value="Unassembled WGS sequence"/>
</dbReference>
<dbReference type="Pfam" id="PF01965">
    <property type="entry name" value="DJ-1_PfpI"/>
    <property type="match status" value="1"/>
</dbReference>
<organism evidence="3 4">
    <name type="scientific">Streptomyces varsoviensis</name>
    <dbReference type="NCBI Taxonomy" id="67373"/>
    <lineage>
        <taxon>Bacteria</taxon>
        <taxon>Bacillati</taxon>
        <taxon>Actinomycetota</taxon>
        <taxon>Actinomycetes</taxon>
        <taxon>Kitasatosporales</taxon>
        <taxon>Streptomycetaceae</taxon>
        <taxon>Streptomyces</taxon>
    </lineage>
</organism>
<dbReference type="InterPro" id="IPR029062">
    <property type="entry name" value="Class_I_gatase-like"/>
</dbReference>
<keyword evidence="4" id="KW-1185">Reference proteome</keyword>
<gene>
    <name evidence="3" type="ORF">ADK38_14610</name>
</gene>
<dbReference type="InterPro" id="IPR002818">
    <property type="entry name" value="DJ-1/PfpI"/>
</dbReference>
<dbReference type="SUPFAM" id="SSF52317">
    <property type="entry name" value="Class I glutamine amidotransferase-like"/>
    <property type="match status" value="1"/>
</dbReference>
<proteinExistence type="inferred from homology"/>
<dbReference type="InterPro" id="IPR006286">
    <property type="entry name" value="C56_PfpI-like"/>
</dbReference>
<reference evidence="3 4" key="1">
    <citation type="submission" date="2015-07" db="EMBL/GenBank/DDBJ databases">
        <authorList>
            <person name="Ju K.-S."/>
            <person name="Doroghazi J.R."/>
            <person name="Metcalf W.W."/>
        </authorList>
    </citation>
    <scope>NUCLEOTIDE SEQUENCE [LARGE SCALE GENOMIC DNA]</scope>
    <source>
        <strain evidence="3 4">NRRL B-3589</strain>
    </source>
</reference>
<sequence>GGLGGRRVTSYPALELDMQAAGAEFQDAEVVVDGTMVSSRAWPDHSAWMREFLTVLRTKAPAT</sequence>